<evidence type="ECO:0000313" key="2">
    <source>
        <dbReference type="Proteomes" id="UP000275368"/>
    </source>
</evidence>
<protein>
    <submittedName>
        <fullName evidence="1">Uncharacterized protein</fullName>
    </submittedName>
</protein>
<sequence>MKTWDLRKADLFTIFKANPDEKMAGKIDTMTSVKLYETGIDKWKASIAIKCIDHIPIPIAKAPPDNHM</sequence>
<dbReference type="Proteomes" id="UP000275368">
    <property type="component" value="Chromosome"/>
</dbReference>
<proteinExistence type="predicted"/>
<reference evidence="1 2" key="1">
    <citation type="submission" date="2018-11" db="EMBL/GenBank/DDBJ databases">
        <title>Complete genome sequence of Paenibacillus baekrokdamisoli strain KCTC 33723.</title>
        <authorList>
            <person name="Kang S.W."/>
            <person name="Lee K.C."/>
            <person name="Kim K.K."/>
            <person name="Kim J.S."/>
            <person name="Kim D.S."/>
            <person name="Ko S.H."/>
            <person name="Yang S.H."/>
            <person name="Lee J.S."/>
        </authorList>
    </citation>
    <scope>NUCLEOTIDE SEQUENCE [LARGE SCALE GENOMIC DNA]</scope>
    <source>
        <strain evidence="1 2">KCTC 33723</strain>
    </source>
</reference>
<name>A0A3G9J2S2_9BACL</name>
<gene>
    <name evidence="1" type="ORF">Back11_14660</name>
</gene>
<dbReference type="AlphaFoldDB" id="A0A3G9J2S2"/>
<organism evidence="1 2">
    <name type="scientific">Paenibacillus baekrokdamisoli</name>
    <dbReference type="NCBI Taxonomy" id="1712516"/>
    <lineage>
        <taxon>Bacteria</taxon>
        <taxon>Bacillati</taxon>
        <taxon>Bacillota</taxon>
        <taxon>Bacilli</taxon>
        <taxon>Bacillales</taxon>
        <taxon>Paenibacillaceae</taxon>
        <taxon>Paenibacillus</taxon>
    </lineage>
</organism>
<dbReference type="KEGG" id="pbk:Back11_14660"/>
<evidence type="ECO:0000313" key="1">
    <source>
        <dbReference type="EMBL" id="BBH20121.1"/>
    </source>
</evidence>
<keyword evidence="2" id="KW-1185">Reference proteome</keyword>
<dbReference type="EMBL" id="AP019308">
    <property type="protein sequence ID" value="BBH20121.1"/>
    <property type="molecule type" value="Genomic_DNA"/>
</dbReference>
<accession>A0A3G9J2S2</accession>